<reference evidence="10" key="1">
    <citation type="submission" date="2009-01" db="EMBL/GenBank/DDBJ databases">
        <title>Complete sequence of Anaeromyxobacter dehalogenans 2CP-1.</title>
        <authorList>
            <consortium name="US DOE Joint Genome Institute"/>
            <person name="Lucas S."/>
            <person name="Copeland A."/>
            <person name="Lapidus A."/>
            <person name="Glavina del Rio T."/>
            <person name="Dalin E."/>
            <person name="Tice H."/>
            <person name="Bruce D."/>
            <person name="Goodwin L."/>
            <person name="Pitluck S."/>
            <person name="Saunders E."/>
            <person name="Brettin T."/>
            <person name="Detter J.C."/>
            <person name="Han C."/>
            <person name="Larimer F."/>
            <person name="Land M."/>
            <person name="Hauser L."/>
            <person name="Kyrpides N."/>
            <person name="Ovchinnikova G."/>
            <person name="Beliaev A.S."/>
            <person name="Richardson P."/>
        </authorList>
    </citation>
    <scope>NUCLEOTIDE SEQUENCE</scope>
    <source>
        <strain evidence="10">2CP-1</strain>
    </source>
</reference>
<feature type="transmembrane region" description="Helical" evidence="7">
    <location>
        <begin position="374"/>
        <end position="396"/>
    </location>
</feature>
<dbReference type="Pfam" id="PF12704">
    <property type="entry name" value="MacB_PCD"/>
    <property type="match status" value="1"/>
</dbReference>
<organism evidence="10 11">
    <name type="scientific">Anaeromyxobacter dehalogenans (strain ATCC BAA-258 / DSM 21875 / 2CP-1)</name>
    <dbReference type="NCBI Taxonomy" id="455488"/>
    <lineage>
        <taxon>Bacteria</taxon>
        <taxon>Pseudomonadati</taxon>
        <taxon>Myxococcota</taxon>
        <taxon>Myxococcia</taxon>
        <taxon>Myxococcales</taxon>
        <taxon>Cystobacterineae</taxon>
        <taxon>Anaeromyxobacteraceae</taxon>
        <taxon>Anaeromyxobacter</taxon>
    </lineage>
</organism>
<keyword evidence="4 7" id="KW-1133">Transmembrane helix</keyword>
<sequence>MNAFLDTLAMAIGTLRGNVLRSMLTLLGIVIGACTVVAMMSLTEGLRLKMTTDFAMLGAGAFQVQKWPHMNFGPIDWRKYEQRKPLTREQGEALRSLPHVKFVSIEEYPSGDGNGAAVVSTPERATRREVAFGGVLPDYEPANGVTVGQGRFISTTDVLLGRRVTFVGTDVVDVLFPKMDPIGREVRIRGVPFEIIGVSMKQGSIFGQSKDSWAVVPWTAYEVAFGRNRNNNIAIQATSPEDLPLAMDEVVAALRRLRGLGPQEENDFELFSNDTSAEMFDNLARMVGAATFGVCALALLVGGIGVMNIMLVSVTERTREIGVRMALGARRGRILMQFLLESITLSGLGGLVGVLVGAGLALGARAVFDVPASIPAWAVILSLASACGAGLLFGIYPAARASKLDPVEAMRIE</sequence>
<keyword evidence="11" id="KW-1185">Reference proteome</keyword>
<evidence type="ECO:0000256" key="2">
    <source>
        <dbReference type="ARBA" id="ARBA00022475"/>
    </source>
</evidence>
<evidence type="ECO:0000256" key="1">
    <source>
        <dbReference type="ARBA" id="ARBA00004651"/>
    </source>
</evidence>
<dbReference type="Proteomes" id="UP000007089">
    <property type="component" value="Chromosome"/>
</dbReference>
<comment type="subcellular location">
    <subcellularLocation>
        <location evidence="1">Cell membrane</location>
        <topology evidence="1">Multi-pass membrane protein</topology>
    </subcellularLocation>
</comment>
<dbReference type="RefSeq" id="WP_015935328.1">
    <property type="nucleotide sequence ID" value="NC_011891.1"/>
</dbReference>
<dbReference type="KEGG" id="acp:A2cp1_4310"/>
<dbReference type="AlphaFoldDB" id="B8JBL9"/>
<dbReference type="PANTHER" id="PTHR30572">
    <property type="entry name" value="MEMBRANE COMPONENT OF TRANSPORTER-RELATED"/>
    <property type="match status" value="1"/>
</dbReference>
<dbReference type="Pfam" id="PF02687">
    <property type="entry name" value="FtsX"/>
    <property type="match status" value="1"/>
</dbReference>
<feature type="transmembrane region" description="Helical" evidence="7">
    <location>
        <begin position="289"/>
        <end position="314"/>
    </location>
</feature>
<evidence type="ECO:0008006" key="12">
    <source>
        <dbReference type="Google" id="ProtNLM"/>
    </source>
</evidence>
<dbReference type="InterPro" id="IPR050250">
    <property type="entry name" value="Macrolide_Exporter_MacB"/>
</dbReference>
<feature type="transmembrane region" description="Helical" evidence="7">
    <location>
        <begin position="334"/>
        <end position="362"/>
    </location>
</feature>
<dbReference type="HOGENOM" id="CLU_000604_8_0_7"/>
<evidence type="ECO:0000259" key="9">
    <source>
        <dbReference type="Pfam" id="PF12704"/>
    </source>
</evidence>
<dbReference type="GO" id="GO:0005886">
    <property type="term" value="C:plasma membrane"/>
    <property type="evidence" value="ECO:0007669"/>
    <property type="project" value="UniProtKB-SubCell"/>
</dbReference>
<name>B8JBL9_ANAD2</name>
<dbReference type="GO" id="GO:0022857">
    <property type="term" value="F:transmembrane transporter activity"/>
    <property type="evidence" value="ECO:0007669"/>
    <property type="project" value="TreeGrafter"/>
</dbReference>
<evidence type="ECO:0000256" key="5">
    <source>
        <dbReference type="ARBA" id="ARBA00023136"/>
    </source>
</evidence>
<evidence type="ECO:0000256" key="4">
    <source>
        <dbReference type="ARBA" id="ARBA00022989"/>
    </source>
</evidence>
<evidence type="ECO:0000256" key="3">
    <source>
        <dbReference type="ARBA" id="ARBA00022692"/>
    </source>
</evidence>
<evidence type="ECO:0000259" key="8">
    <source>
        <dbReference type="Pfam" id="PF02687"/>
    </source>
</evidence>
<dbReference type="EMBL" id="CP001359">
    <property type="protein sequence ID" value="ACL67627.1"/>
    <property type="molecule type" value="Genomic_DNA"/>
</dbReference>
<evidence type="ECO:0000313" key="11">
    <source>
        <dbReference type="Proteomes" id="UP000007089"/>
    </source>
</evidence>
<gene>
    <name evidence="10" type="ordered locus">A2cp1_4310</name>
</gene>
<evidence type="ECO:0000256" key="7">
    <source>
        <dbReference type="SAM" id="Phobius"/>
    </source>
</evidence>
<dbReference type="InterPro" id="IPR025857">
    <property type="entry name" value="MacB_PCD"/>
</dbReference>
<feature type="domain" description="ABC3 transporter permease C-terminal" evidence="8">
    <location>
        <begin position="295"/>
        <end position="406"/>
    </location>
</feature>
<feature type="domain" description="MacB-like periplasmic core" evidence="9">
    <location>
        <begin position="22"/>
        <end position="252"/>
    </location>
</feature>
<dbReference type="InterPro" id="IPR003838">
    <property type="entry name" value="ABC3_permease_C"/>
</dbReference>
<protein>
    <recommendedName>
        <fullName evidence="12">ABC efflux pump, inner membrane subunit</fullName>
    </recommendedName>
</protein>
<accession>B8JBL9</accession>
<keyword evidence="2" id="KW-1003">Cell membrane</keyword>
<feature type="transmembrane region" description="Helical" evidence="7">
    <location>
        <begin position="20"/>
        <end position="42"/>
    </location>
</feature>
<proteinExistence type="inferred from homology"/>
<evidence type="ECO:0000256" key="6">
    <source>
        <dbReference type="ARBA" id="ARBA00038076"/>
    </source>
</evidence>
<evidence type="ECO:0000313" key="10">
    <source>
        <dbReference type="EMBL" id="ACL67627.1"/>
    </source>
</evidence>
<comment type="similarity">
    <text evidence="6">Belongs to the ABC-4 integral membrane protein family.</text>
</comment>
<keyword evidence="5 7" id="KW-0472">Membrane</keyword>
<dbReference type="PANTHER" id="PTHR30572:SF4">
    <property type="entry name" value="ABC TRANSPORTER PERMEASE YTRF"/>
    <property type="match status" value="1"/>
</dbReference>
<keyword evidence="3 7" id="KW-0812">Transmembrane</keyword>